<comment type="similarity">
    <text evidence="2">Belongs to the autoinducer-2 exporter (AI-2E) (TC 2.A.86) family.</text>
</comment>
<keyword evidence="3 6" id="KW-0812">Transmembrane</keyword>
<feature type="transmembrane region" description="Helical" evidence="6">
    <location>
        <begin position="127"/>
        <end position="145"/>
    </location>
</feature>
<dbReference type="InterPro" id="IPR002549">
    <property type="entry name" value="AI-2E-like"/>
</dbReference>
<sequence length="210" mass="23606">MFVSQLYNAFLTILFVFFLLRDEQRIKEWGYENVLEGHPNLIRYIQAVNQGLKSVYFGYTLTMLAITIISAILYHALNLTALSGLAIPHPTLLAIATGLASVIPLVGRNLLYGAVLVYLSILALRSYLTLLWFPGLFFIVMNLAFDSIIRIYVRPSLSGRLFPIGLVMFAYLLGPPIFGWYGIFLGPFVMVVVVQFLREPLAILVSPLDE</sequence>
<comment type="subcellular location">
    <subcellularLocation>
        <location evidence="1">Membrane</location>
        <topology evidence="1">Multi-pass membrane protein</topology>
    </subcellularLocation>
</comment>
<keyword evidence="7" id="KW-0614">Plasmid</keyword>
<dbReference type="OrthoDB" id="282734at2157"/>
<geneLocation type="plasmid" evidence="7 9">
    <name>1</name>
</geneLocation>
<dbReference type="Pfam" id="PF01594">
    <property type="entry name" value="AI-2E_transport"/>
    <property type="match status" value="1"/>
</dbReference>
<keyword evidence="10" id="KW-1185">Reference proteome</keyword>
<dbReference type="Proteomes" id="UP000000390">
    <property type="component" value="Plasmid 1"/>
</dbReference>
<dbReference type="KEGG" id="hje:HacjB3_16336"/>
<feature type="transmembrane region" description="Helical" evidence="6">
    <location>
        <begin position="56"/>
        <end position="77"/>
    </location>
</feature>
<feature type="transmembrane region" description="Helical" evidence="6">
    <location>
        <begin position="89"/>
        <end position="107"/>
    </location>
</feature>
<evidence type="ECO:0000256" key="3">
    <source>
        <dbReference type="ARBA" id="ARBA00022692"/>
    </source>
</evidence>
<evidence type="ECO:0000313" key="7">
    <source>
        <dbReference type="EMBL" id="ADJ16623.1"/>
    </source>
</evidence>
<reference evidence="8 10" key="2">
    <citation type="journal article" date="2014" name="PLoS Genet.">
        <title>Phylogenetically driven sequencing of extremely halophilic archaea reveals strategies for static and dynamic osmo-response.</title>
        <authorList>
            <person name="Becker E.A."/>
            <person name="Seitzer P.M."/>
            <person name="Tritt A."/>
            <person name="Larsen D."/>
            <person name="Krusor M."/>
            <person name="Yao A.I."/>
            <person name="Wu D."/>
            <person name="Madern D."/>
            <person name="Eisen J.A."/>
            <person name="Darling A.E."/>
            <person name="Facciotti M.T."/>
        </authorList>
    </citation>
    <scope>NUCLEOTIDE SEQUENCE [LARGE SCALE GENOMIC DNA]</scope>
    <source>
        <strain evidence="8">B3</strain>
        <strain evidence="10">DSM 18796 / CECT 7217 / JCM 14584 / KCTC 4019 / B3</strain>
    </source>
</reference>
<dbReference type="EMBL" id="AOHV01000005">
    <property type="protein sequence ID" value="ELY41280.1"/>
    <property type="molecule type" value="Genomic_DNA"/>
</dbReference>
<evidence type="ECO:0000256" key="1">
    <source>
        <dbReference type="ARBA" id="ARBA00004141"/>
    </source>
</evidence>
<evidence type="ECO:0000256" key="4">
    <source>
        <dbReference type="ARBA" id="ARBA00022989"/>
    </source>
</evidence>
<dbReference type="GO" id="GO:0016020">
    <property type="term" value="C:membrane"/>
    <property type="evidence" value="ECO:0007669"/>
    <property type="project" value="UniProtKB-SubCell"/>
</dbReference>
<evidence type="ECO:0000313" key="9">
    <source>
        <dbReference type="Proteomes" id="UP000000390"/>
    </source>
</evidence>
<gene>
    <name evidence="7" type="ordered locus">HacjB3_16336</name>
    <name evidence="8" type="ORF">C497_00910</name>
</gene>
<keyword evidence="5 6" id="KW-0472">Membrane</keyword>
<reference evidence="7 9" key="1">
    <citation type="journal article" date="2010" name="J. Bacteriol.">
        <title>Complete genome sequence of Halalkalicoccus jeotgali B3(T), an extremely halophilic archaeon.</title>
        <authorList>
            <person name="Roh S.W."/>
            <person name="Nam Y.D."/>
            <person name="Nam S.H."/>
            <person name="Choi S.H."/>
            <person name="Park H.S."/>
            <person name="Bae J.W."/>
        </authorList>
    </citation>
    <scope>NUCLEOTIDE SEQUENCE [LARGE SCALE GENOMIC DNA]</scope>
    <source>
        <strain evidence="7">B3</strain>
        <strain evidence="9">DSM 18796 / CECT 7217 / JCM 14584 / KCTC 4019 / B3</strain>
        <plasmid evidence="9">1</plasmid>
    </source>
</reference>
<dbReference type="AlphaFoldDB" id="D8JBH0"/>
<evidence type="ECO:0000256" key="2">
    <source>
        <dbReference type="ARBA" id="ARBA00009773"/>
    </source>
</evidence>
<proteinExistence type="inferred from homology"/>
<dbReference type="Proteomes" id="UP000011645">
    <property type="component" value="Unassembled WGS sequence"/>
</dbReference>
<evidence type="ECO:0000313" key="8">
    <source>
        <dbReference type="EMBL" id="ELY41280.1"/>
    </source>
</evidence>
<evidence type="ECO:0000256" key="5">
    <source>
        <dbReference type="ARBA" id="ARBA00023136"/>
    </source>
</evidence>
<evidence type="ECO:0000313" key="10">
    <source>
        <dbReference type="Proteomes" id="UP000011645"/>
    </source>
</evidence>
<dbReference type="eggNOG" id="arCOG02642">
    <property type="taxonomic scope" value="Archaea"/>
</dbReference>
<name>D8JBH0_HALJB</name>
<protein>
    <submittedName>
        <fullName evidence="7">Permease</fullName>
    </submittedName>
</protein>
<keyword evidence="4 6" id="KW-1133">Transmembrane helix</keyword>
<accession>D8JBH0</accession>
<dbReference type="HOGENOM" id="CLU_1307789_0_0_2"/>
<evidence type="ECO:0000256" key="6">
    <source>
        <dbReference type="SAM" id="Phobius"/>
    </source>
</evidence>
<organism evidence="7 9">
    <name type="scientific">Halalkalicoccus jeotgali (strain DSM 18796 / CECT 7217 / JCM 14584 / KCTC 4019 / B3)</name>
    <dbReference type="NCBI Taxonomy" id="795797"/>
    <lineage>
        <taxon>Archaea</taxon>
        <taxon>Methanobacteriati</taxon>
        <taxon>Methanobacteriota</taxon>
        <taxon>Stenosarchaea group</taxon>
        <taxon>Halobacteria</taxon>
        <taxon>Halobacteriales</taxon>
        <taxon>Halococcaceae</taxon>
        <taxon>Halalkalicoccus</taxon>
    </lineage>
</organism>
<dbReference type="EMBL" id="CP002063">
    <property type="protein sequence ID" value="ADJ16623.1"/>
    <property type="molecule type" value="Genomic_DNA"/>
</dbReference>